<name>A0A6J5LL40_9CAUD</name>
<reference evidence="1" key="1">
    <citation type="submission" date="2020-04" db="EMBL/GenBank/DDBJ databases">
        <authorList>
            <person name="Chiriac C."/>
            <person name="Salcher M."/>
            <person name="Ghai R."/>
            <person name="Kavagutti S V."/>
        </authorList>
    </citation>
    <scope>NUCLEOTIDE SEQUENCE</scope>
</reference>
<protein>
    <submittedName>
        <fullName evidence="1">Uncharacterized protein</fullName>
    </submittedName>
</protein>
<gene>
    <name evidence="1" type="ORF">UFOVP256_27</name>
</gene>
<dbReference type="EMBL" id="LR796263">
    <property type="protein sequence ID" value="CAB4132369.1"/>
    <property type="molecule type" value="Genomic_DNA"/>
</dbReference>
<sequence>MKKELSPFERYMRNSLKKAKQKEDQKILDQMLVELKEKHEKEKSIEIQSLTKQLEKMRG</sequence>
<accession>A0A6J5LL40</accession>
<proteinExistence type="predicted"/>
<evidence type="ECO:0000313" key="1">
    <source>
        <dbReference type="EMBL" id="CAB4132369.1"/>
    </source>
</evidence>
<organism evidence="1">
    <name type="scientific">uncultured Caudovirales phage</name>
    <dbReference type="NCBI Taxonomy" id="2100421"/>
    <lineage>
        <taxon>Viruses</taxon>
        <taxon>Duplodnaviria</taxon>
        <taxon>Heunggongvirae</taxon>
        <taxon>Uroviricota</taxon>
        <taxon>Caudoviricetes</taxon>
        <taxon>Peduoviridae</taxon>
        <taxon>Maltschvirus</taxon>
        <taxon>Maltschvirus maltsch</taxon>
    </lineage>
</organism>